<dbReference type="InterPro" id="IPR005651">
    <property type="entry name" value="Trm112-like"/>
</dbReference>
<accession>A0A399SK24</accession>
<protein>
    <recommendedName>
        <fullName evidence="3">Trm112 family protein</fullName>
    </recommendedName>
</protein>
<dbReference type="Pfam" id="PF03966">
    <property type="entry name" value="Trm112p"/>
    <property type="match status" value="1"/>
</dbReference>
<evidence type="ECO:0008006" key="3">
    <source>
        <dbReference type="Google" id="ProtNLM"/>
    </source>
</evidence>
<evidence type="ECO:0000313" key="2">
    <source>
        <dbReference type="Proteomes" id="UP000266005"/>
    </source>
</evidence>
<comment type="caution">
    <text evidence="1">The sequence shown here is derived from an EMBL/GenBank/DDBJ whole genome shotgun (WGS) entry which is preliminary data.</text>
</comment>
<gene>
    <name evidence="1" type="ORF">D1627_03010</name>
</gene>
<name>A0A399SK24_9BACT</name>
<keyword evidence="2" id="KW-1185">Reference proteome</keyword>
<reference evidence="2" key="1">
    <citation type="submission" date="2018-08" db="EMBL/GenBank/DDBJ databases">
        <title>Mucilaginibacter sp. MYSH2.</title>
        <authorList>
            <person name="Seo T."/>
        </authorList>
    </citation>
    <scope>NUCLEOTIDE SEQUENCE [LARGE SCALE GENOMIC DNA]</scope>
    <source>
        <strain evidence="2">KIRAN</strain>
    </source>
</reference>
<sequence>MKDSFLDKLCCPVDKQEPKSEVFKRHENGDILEGLLTCPSCRRYYPIVYGVPIMTPDEYREKALEEPILKKWGLALENSEEKVFLLEQ</sequence>
<dbReference type="RefSeq" id="WP_119430715.1">
    <property type="nucleotide sequence ID" value="NZ_QWGE01000001.1"/>
</dbReference>
<dbReference type="AlphaFoldDB" id="A0A399SK24"/>
<proteinExistence type="predicted"/>
<evidence type="ECO:0000313" key="1">
    <source>
        <dbReference type="EMBL" id="RIJ42833.1"/>
    </source>
</evidence>
<organism evidence="1 2">
    <name type="scientific">Pontibacter oryzae</name>
    <dbReference type="NCBI Taxonomy" id="2304593"/>
    <lineage>
        <taxon>Bacteria</taxon>
        <taxon>Pseudomonadati</taxon>
        <taxon>Bacteroidota</taxon>
        <taxon>Cytophagia</taxon>
        <taxon>Cytophagales</taxon>
        <taxon>Hymenobacteraceae</taxon>
        <taxon>Pontibacter</taxon>
    </lineage>
</organism>
<dbReference type="Gene3D" id="2.20.25.10">
    <property type="match status" value="1"/>
</dbReference>
<dbReference type="Proteomes" id="UP000266005">
    <property type="component" value="Unassembled WGS sequence"/>
</dbReference>
<dbReference type="EMBL" id="QWGE01000001">
    <property type="protein sequence ID" value="RIJ42833.1"/>
    <property type="molecule type" value="Genomic_DNA"/>
</dbReference>
<dbReference type="SUPFAM" id="SSF158997">
    <property type="entry name" value="Trm112p-like"/>
    <property type="match status" value="1"/>
</dbReference>
<dbReference type="OrthoDB" id="678493at2"/>